<comment type="caution">
    <text evidence="1">The sequence shown here is derived from an EMBL/GenBank/DDBJ whole genome shotgun (WGS) entry which is preliminary data.</text>
</comment>
<sequence length="233" mass="25280">MPNSSYLCATDQRTLYPSTTDKGFVPDTDVVAYDVRCVPLLWLALFRPADLVAQTIVIEPDPDAVYYEFGPDGDFVEVETPAEEAVDQVVEAVAPLVGKDLALARLDAAVPVLNRLFAGEGPLDEHAAMLRRAVADAPGAYLTIELDEIEGLWEPGTFQPALRAALASLEAPADAEADRARLVEIAQLREGRAFPPARMLLGDQTGVEEDDYWNLARLLGASFSAEVPWEPSV</sequence>
<reference evidence="1 2" key="1">
    <citation type="journal article" date="2019" name="Int. J. Syst. Evol. Microbiol.">
        <title>The Global Catalogue of Microorganisms (GCM) 10K type strain sequencing project: providing services to taxonomists for standard genome sequencing and annotation.</title>
        <authorList>
            <consortium name="The Broad Institute Genomics Platform"/>
            <consortium name="The Broad Institute Genome Sequencing Center for Infectious Disease"/>
            <person name="Wu L."/>
            <person name="Ma J."/>
        </authorList>
    </citation>
    <scope>NUCLEOTIDE SEQUENCE [LARGE SCALE GENOMIC DNA]</scope>
    <source>
        <strain evidence="1 2">JCM 16001</strain>
    </source>
</reference>
<gene>
    <name evidence="1" type="ORF">GCM10009830_49540</name>
</gene>
<dbReference type="EMBL" id="BAAAQF010000036">
    <property type="protein sequence ID" value="GAA1695707.1"/>
    <property type="molecule type" value="Genomic_DNA"/>
</dbReference>
<keyword evidence="2" id="KW-1185">Reference proteome</keyword>
<dbReference type="Proteomes" id="UP001499851">
    <property type="component" value="Unassembled WGS sequence"/>
</dbReference>
<name>A0ABN2HYN3_9ACTN</name>
<proteinExistence type="predicted"/>
<organism evidence="1 2">
    <name type="scientific">Glycomyces endophyticus</name>
    <dbReference type="NCBI Taxonomy" id="480996"/>
    <lineage>
        <taxon>Bacteria</taxon>
        <taxon>Bacillati</taxon>
        <taxon>Actinomycetota</taxon>
        <taxon>Actinomycetes</taxon>
        <taxon>Glycomycetales</taxon>
        <taxon>Glycomycetaceae</taxon>
        <taxon>Glycomyces</taxon>
    </lineage>
</organism>
<accession>A0ABN2HYN3</accession>
<protein>
    <submittedName>
        <fullName evidence="1">Uncharacterized protein</fullName>
    </submittedName>
</protein>
<evidence type="ECO:0000313" key="1">
    <source>
        <dbReference type="EMBL" id="GAA1695707.1"/>
    </source>
</evidence>
<dbReference type="RefSeq" id="WP_344492806.1">
    <property type="nucleotide sequence ID" value="NZ_BAAAQF010000036.1"/>
</dbReference>
<evidence type="ECO:0000313" key="2">
    <source>
        <dbReference type="Proteomes" id="UP001499851"/>
    </source>
</evidence>